<reference evidence="9" key="2">
    <citation type="journal article" date="2017" name="J. Anim. Genet.">
        <title>Multiple reference genome sequences of hot pepper reveal the massive evolution of plant disease resistance genes by retroduplication.</title>
        <authorList>
            <person name="Kim S."/>
            <person name="Park J."/>
            <person name="Yeom S.-I."/>
            <person name="Kim Y.-M."/>
            <person name="Seo E."/>
            <person name="Kim K.-T."/>
            <person name="Kim M.-S."/>
            <person name="Lee J.M."/>
            <person name="Cheong K."/>
            <person name="Shin H.-S."/>
            <person name="Kim S.-B."/>
            <person name="Han K."/>
            <person name="Lee J."/>
            <person name="Park M."/>
            <person name="Lee H.-A."/>
            <person name="Lee H.-Y."/>
            <person name="Lee Y."/>
            <person name="Oh S."/>
            <person name="Lee J.H."/>
            <person name="Choi E."/>
            <person name="Choi E."/>
            <person name="Lee S.E."/>
            <person name="Jeon J."/>
            <person name="Kim H."/>
            <person name="Choi G."/>
            <person name="Song H."/>
            <person name="Lee J."/>
            <person name="Lee S.-C."/>
            <person name="Kwon J.-K."/>
            <person name="Lee H.-Y."/>
            <person name="Koo N."/>
            <person name="Hong Y."/>
            <person name="Kim R.W."/>
            <person name="Kang W.-H."/>
            <person name="Huh J.H."/>
            <person name="Kang B.-C."/>
            <person name="Yang T.-J."/>
            <person name="Lee Y.-H."/>
            <person name="Bennetzen J.L."/>
            <person name="Choi D."/>
        </authorList>
    </citation>
    <scope>NUCLEOTIDE SEQUENCE [LARGE SCALE GENOMIC DNA]</scope>
    <source>
        <strain evidence="9">cv. PBC81</strain>
    </source>
</reference>
<dbReference type="Pfam" id="PF00931">
    <property type="entry name" value="NB-ARC"/>
    <property type="match status" value="1"/>
</dbReference>
<dbReference type="InterPro" id="IPR027417">
    <property type="entry name" value="P-loop_NTPase"/>
</dbReference>
<evidence type="ECO:0000256" key="3">
    <source>
        <dbReference type="ARBA" id="ARBA00022741"/>
    </source>
</evidence>
<evidence type="ECO:0000256" key="1">
    <source>
        <dbReference type="ARBA" id="ARBA00008894"/>
    </source>
</evidence>
<keyword evidence="2" id="KW-0677">Repeat</keyword>
<evidence type="ECO:0000259" key="6">
    <source>
        <dbReference type="Pfam" id="PF00931"/>
    </source>
</evidence>
<keyword evidence="5" id="KW-0067">ATP-binding</keyword>
<dbReference type="SUPFAM" id="SSF52540">
    <property type="entry name" value="P-loop containing nucleoside triphosphate hydrolases"/>
    <property type="match status" value="1"/>
</dbReference>
<sequence length="308" mass="34324">MEAALVHAGCSALGAFLQVLFDRMATRDFLNLFRGRKRDTKILKKLQTTLKTLSIMLDDAETREMSDEHVKGWLDDLKDVVCCADDLLDEVNTEALWIKVEGETEEEQGGHTSQKGHQVSIINAKKASLRLPSTSLVSESIVIGRGSEIEKIINLLLPEDAHNKEIGVIPVVGLGGIGKTTLAQVVFNDERVKYHFNLRAWVCVSENYDALRITKSLLEEVGSSGVGTSDNFNMLQIKLRESLKGKKFLIILDDVWNEQYTDWDIFKNSLRQGAIGSKILVTTRSEKVALMMGSEPCHYLSPIGDEDC</sequence>
<comment type="similarity">
    <text evidence="1">Belongs to the disease resistance NB-LRR family.</text>
</comment>
<keyword evidence="9" id="KW-1185">Reference proteome</keyword>
<dbReference type="Gene3D" id="1.20.5.4130">
    <property type="match status" value="1"/>
</dbReference>
<evidence type="ECO:0000256" key="5">
    <source>
        <dbReference type="ARBA" id="ARBA00022840"/>
    </source>
</evidence>
<name>A0A2G2XQM2_CAPBA</name>
<evidence type="ECO:0000256" key="4">
    <source>
        <dbReference type="ARBA" id="ARBA00022821"/>
    </source>
</evidence>
<dbReference type="Pfam" id="PF18052">
    <property type="entry name" value="Rx_N"/>
    <property type="match status" value="1"/>
</dbReference>
<dbReference type="FunFam" id="3.40.50.300:FF:001091">
    <property type="entry name" value="Probable disease resistance protein At1g61300"/>
    <property type="match status" value="1"/>
</dbReference>
<dbReference type="GO" id="GO:0043531">
    <property type="term" value="F:ADP binding"/>
    <property type="evidence" value="ECO:0007669"/>
    <property type="project" value="InterPro"/>
</dbReference>
<dbReference type="EMBL" id="MLFT02000001">
    <property type="protein sequence ID" value="PHT59796.1"/>
    <property type="molecule type" value="Genomic_DNA"/>
</dbReference>
<keyword evidence="4" id="KW-0611">Plant defense</keyword>
<evidence type="ECO:0000259" key="7">
    <source>
        <dbReference type="Pfam" id="PF18052"/>
    </source>
</evidence>
<dbReference type="OrthoDB" id="1305561at2759"/>
<dbReference type="Proteomes" id="UP000224567">
    <property type="component" value="Unassembled WGS sequence"/>
</dbReference>
<gene>
    <name evidence="8" type="ORF">CQW23_02159</name>
</gene>
<evidence type="ECO:0008006" key="10">
    <source>
        <dbReference type="Google" id="ProtNLM"/>
    </source>
</evidence>
<evidence type="ECO:0000313" key="8">
    <source>
        <dbReference type="EMBL" id="PHT59796.1"/>
    </source>
</evidence>
<evidence type="ECO:0000313" key="9">
    <source>
        <dbReference type="Proteomes" id="UP000224567"/>
    </source>
</evidence>
<dbReference type="Gene3D" id="3.40.50.300">
    <property type="entry name" value="P-loop containing nucleotide triphosphate hydrolases"/>
    <property type="match status" value="1"/>
</dbReference>
<dbReference type="InterPro" id="IPR041118">
    <property type="entry name" value="Rx_N"/>
</dbReference>
<dbReference type="STRING" id="33114.A0A2G2XQM2"/>
<feature type="domain" description="Disease resistance N-terminal" evidence="7">
    <location>
        <begin position="12"/>
        <end position="99"/>
    </location>
</feature>
<protein>
    <recommendedName>
        <fullName evidence="10">Disease resistance RPP13-like protein 1</fullName>
    </recommendedName>
</protein>
<feature type="domain" description="NB-ARC" evidence="6">
    <location>
        <begin position="148"/>
        <end position="298"/>
    </location>
</feature>
<dbReference type="PRINTS" id="PR00364">
    <property type="entry name" value="DISEASERSIST"/>
</dbReference>
<proteinExistence type="inferred from homology"/>
<dbReference type="AlphaFoldDB" id="A0A2G2XQM2"/>
<dbReference type="GO" id="GO:0005524">
    <property type="term" value="F:ATP binding"/>
    <property type="evidence" value="ECO:0007669"/>
    <property type="project" value="UniProtKB-KW"/>
</dbReference>
<evidence type="ECO:0000256" key="2">
    <source>
        <dbReference type="ARBA" id="ARBA00022737"/>
    </source>
</evidence>
<keyword evidence="3" id="KW-0547">Nucleotide-binding</keyword>
<organism evidence="8 9">
    <name type="scientific">Capsicum baccatum</name>
    <name type="common">Peruvian pepper</name>
    <dbReference type="NCBI Taxonomy" id="33114"/>
    <lineage>
        <taxon>Eukaryota</taxon>
        <taxon>Viridiplantae</taxon>
        <taxon>Streptophyta</taxon>
        <taxon>Embryophyta</taxon>
        <taxon>Tracheophyta</taxon>
        <taxon>Spermatophyta</taxon>
        <taxon>Magnoliopsida</taxon>
        <taxon>eudicotyledons</taxon>
        <taxon>Gunneridae</taxon>
        <taxon>Pentapetalae</taxon>
        <taxon>asterids</taxon>
        <taxon>lamiids</taxon>
        <taxon>Solanales</taxon>
        <taxon>Solanaceae</taxon>
        <taxon>Solanoideae</taxon>
        <taxon>Capsiceae</taxon>
        <taxon>Capsicum</taxon>
    </lineage>
</organism>
<dbReference type="PANTHER" id="PTHR36766:SF40">
    <property type="entry name" value="DISEASE RESISTANCE PROTEIN RGA3"/>
    <property type="match status" value="1"/>
</dbReference>
<comment type="caution">
    <text evidence="8">The sequence shown here is derived from an EMBL/GenBank/DDBJ whole genome shotgun (WGS) entry which is preliminary data.</text>
</comment>
<accession>A0A2G2XQM2</accession>
<dbReference type="InterPro" id="IPR002182">
    <property type="entry name" value="NB-ARC"/>
</dbReference>
<dbReference type="PANTHER" id="PTHR36766">
    <property type="entry name" value="PLANT BROAD-SPECTRUM MILDEW RESISTANCE PROTEIN RPW8"/>
    <property type="match status" value="1"/>
</dbReference>
<reference evidence="8 9" key="1">
    <citation type="journal article" date="2017" name="Genome Biol.">
        <title>New reference genome sequences of hot pepper reveal the massive evolution of plant disease-resistance genes by retroduplication.</title>
        <authorList>
            <person name="Kim S."/>
            <person name="Park J."/>
            <person name="Yeom S.I."/>
            <person name="Kim Y.M."/>
            <person name="Seo E."/>
            <person name="Kim K.T."/>
            <person name="Kim M.S."/>
            <person name="Lee J.M."/>
            <person name="Cheong K."/>
            <person name="Shin H.S."/>
            <person name="Kim S.B."/>
            <person name="Han K."/>
            <person name="Lee J."/>
            <person name="Park M."/>
            <person name="Lee H.A."/>
            <person name="Lee H.Y."/>
            <person name="Lee Y."/>
            <person name="Oh S."/>
            <person name="Lee J.H."/>
            <person name="Choi E."/>
            <person name="Choi E."/>
            <person name="Lee S.E."/>
            <person name="Jeon J."/>
            <person name="Kim H."/>
            <person name="Choi G."/>
            <person name="Song H."/>
            <person name="Lee J."/>
            <person name="Lee S.C."/>
            <person name="Kwon J.K."/>
            <person name="Lee H.Y."/>
            <person name="Koo N."/>
            <person name="Hong Y."/>
            <person name="Kim R.W."/>
            <person name="Kang W.H."/>
            <person name="Huh J.H."/>
            <person name="Kang B.C."/>
            <person name="Yang T.J."/>
            <person name="Lee Y.H."/>
            <person name="Bennetzen J.L."/>
            <person name="Choi D."/>
        </authorList>
    </citation>
    <scope>NUCLEOTIDE SEQUENCE [LARGE SCALE GENOMIC DNA]</scope>
    <source>
        <strain evidence="9">cv. PBC81</strain>
    </source>
</reference>
<dbReference type="GO" id="GO:0006952">
    <property type="term" value="P:defense response"/>
    <property type="evidence" value="ECO:0007669"/>
    <property type="project" value="UniProtKB-KW"/>
</dbReference>